<dbReference type="SMART" id="SM00913">
    <property type="entry name" value="IBN_N"/>
    <property type="match status" value="1"/>
</dbReference>
<evidence type="ECO:0000256" key="1">
    <source>
        <dbReference type="ARBA" id="ARBA00009466"/>
    </source>
</evidence>
<evidence type="ECO:0000313" key="3">
    <source>
        <dbReference type="EMBL" id="PVD26679.1"/>
    </source>
</evidence>
<dbReference type="GO" id="GO:0006611">
    <property type="term" value="P:protein export from nucleus"/>
    <property type="evidence" value="ECO:0007669"/>
    <property type="project" value="InterPro"/>
</dbReference>
<reference evidence="3 4" key="1">
    <citation type="submission" date="2018-04" db="EMBL/GenBank/DDBJ databases">
        <title>The genome of golden apple snail Pomacea canaliculata provides insight into stress tolerance and invasive adaptation.</title>
        <authorList>
            <person name="Liu C."/>
            <person name="Liu B."/>
            <person name="Ren Y."/>
            <person name="Zhang Y."/>
            <person name="Wang H."/>
            <person name="Li S."/>
            <person name="Jiang F."/>
            <person name="Yin L."/>
            <person name="Zhang G."/>
            <person name="Qian W."/>
            <person name="Fan W."/>
        </authorList>
    </citation>
    <scope>NUCLEOTIDE SEQUENCE [LARGE SCALE GENOMIC DNA]</scope>
    <source>
        <strain evidence="3">SZHN2017</strain>
        <tissue evidence="3">Muscle</tissue>
    </source>
</reference>
<dbReference type="SUPFAM" id="SSF48371">
    <property type="entry name" value="ARM repeat"/>
    <property type="match status" value="1"/>
</dbReference>
<name>A0A2T7NZT9_POMCA</name>
<sequence length="1055" mass="119857">MASSMQNLVGEQSTGIVMEQVFSTLVAAVEKIMNPSATPQERTVAHQICEEFREKSPVCLQCGMMLAGKQFSPVVRHFGLQIVEHFIKFRWSEVTEEQRELLKSQALELIDKGTFPLLEEELHIKDAVSRILVELIKRLWPQLWPDLFPHLSESCHHGSTQTELVLKVLLRLVEDIVVFQNIPAQRRREILQAFTSILSQLFQIFLQLLDRYRNPSGTTGKVEDRRPILVMFNSVAMKAVLDAAGVAAMNLQEEHRYLFLKRCCQVLTEMGRQLCALWGQVEDIGQPVEFDTYLKALLAFTQHPSLMLRSCTFSLWTAFIRHPEISKNPVLLSFLPQLVEVCTGTLYKVGLPSLNNSPSCEYSRVDFDNDEDFLVFFTRYRTDSADTIRYMTLLAPELTFLVASKWLQTELSKPVQADKAPCSLSSPEYLEWEALTIFTESVMLRLFQSDKQLPDISLGIQLLQQLLAYQNQDPLIQSCALSCMSALFPFLRHSPTLLPSVLEKIFASVVFSLPGQTKSTRSRAVKNVRQHGCSFLVKICKEHPDILFPEFDHLYVCIKNIDADPEQLSQMERCILIEALIIVSNQFADFERQSAFIAEVLNPVKQMWSSPEFTEAFSHPSKLMSYIGLNQKPVQPSSADTCGINRSHIMYCITMILIFAKRTTWPEDLNAAERGGFVLCKSEDGSVILRNPATAHITHFLDNLFALIRTFCCLWLPEFMQQRHPEFAKAYDLQENERLAALGAFLKPLISYCPRQYYATVAVPVLCGVCPAMFQKLSARWLVINQRYEDGVDRDDESAESQEVLEDQLTRQLTREYLELIITVCTSRLSSKVEVTEEMAMDEEVVPPQFNRNEKALSELGLLCMRTEALFPSLLLCVLSGITWSDTICCTRCVSICWLLVKQLITDNVMRKDGAVHVFSSVLTGLQIHGQHDGMQALLVSLALTVYEEMRPQYPELKDVLLSIPGCTEEAVQNFEKTFLQGISPQKMPPEKKKKEVFKNLISSIIGKSIGQQFKREASYKNLPPMFVRRSRKNAVDVIETGDDSLCSLFAGDDV</sequence>
<accession>A0A2T7NZT9</accession>
<dbReference type="GO" id="GO:0003723">
    <property type="term" value="F:RNA binding"/>
    <property type="evidence" value="ECO:0007669"/>
    <property type="project" value="TreeGrafter"/>
</dbReference>
<dbReference type="InterPro" id="IPR045065">
    <property type="entry name" value="XPO1/5"/>
</dbReference>
<dbReference type="InterPro" id="IPR011989">
    <property type="entry name" value="ARM-like"/>
</dbReference>
<dbReference type="GO" id="GO:0005049">
    <property type="term" value="F:nuclear export signal receptor activity"/>
    <property type="evidence" value="ECO:0007669"/>
    <property type="project" value="InterPro"/>
</dbReference>
<comment type="caution">
    <text evidence="3">The sequence shown here is derived from an EMBL/GenBank/DDBJ whole genome shotgun (WGS) entry which is preliminary data.</text>
</comment>
<dbReference type="Pfam" id="PF19273">
    <property type="entry name" value="Exportin-5"/>
    <property type="match status" value="2"/>
</dbReference>
<evidence type="ECO:0000259" key="2">
    <source>
        <dbReference type="SMART" id="SM00913"/>
    </source>
</evidence>
<dbReference type="InterPro" id="IPR045478">
    <property type="entry name" value="Exportin-5_C"/>
</dbReference>
<feature type="domain" description="Importin N-terminal" evidence="2">
    <location>
        <begin position="45"/>
        <end position="112"/>
    </location>
</feature>
<comment type="similarity">
    <text evidence="1">Belongs to the exportin family.</text>
</comment>
<dbReference type="Proteomes" id="UP000245119">
    <property type="component" value="Linkage Group LG8"/>
</dbReference>
<dbReference type="GO" id="GO:0006405">
    <property type="term" value="P:RNA export from nucleus"/>
    <property type="evidence" value="ECO:0007669"/>
    <property type="project" value="TreeGrafter"/>
</dbReference>
<keyword evidence="4" id="KW-1185">Reference proteome</keyword>
<dbReference type="PANTHER" id="PTHR11223:SF3">
    <property type="entry name" value="EXPORTIN-5"/>
    <property type="match status" value="1"/>
</dbReference>
<dbReference type="GO" id="GO:0042565">
    <property type="term" value="C:RNA nuclear export complex"/>
    <property type="evidence" value="ECO:0007669"/>
    <property type="project" value="TreeGrafter"/>
</dbReference>
<dbReference type="GO" id="GO:0031267">
    <property type="term" value="F:small GTPase binding"/>
    <property type="evidence" value="ECO:0007669"/>
    <property type="project" value="InterPro"/>
</dbReference>
<dbReference type="Gene3D" id="1.25.10.10">
    <property type="entry name" value="Leucine-rich Repeat Variant"/>
    <property type="match status" value="3"/>
</dbReference>
<dbReference type="Pfam" id="PF03810">
    <property type="entry name" value="IBN_N"/>
    <property type="match status" value="1"/>
</dbReference>
<dbReference type="OrthoDB" id="2215036at2759"/>
<dbReference type="PANTHER" id="PTHR11223">
    <property type="entry name" value="EXPORTIN 1/5"/>
    <property type="match status" value="1"/>
</dbReference>
<dbReference type="GO" id="GO:0005737">
    <property type="term" value="C:cytoplasm"/>
    <property type="evidence" value="ECO:0007669"/>
    <property type="project" value="TreeGrafter"/>
</dbReference>
<dbReference type="EMBL" id="PZQS01000008">
    <property type="protein sequence ID" value="PVD26679.1"/>
    <property type="molecule type" value="Genomic_DNA"/>
</dbReference>
<dbReference type="AlphaFoldDB" id="A0A2T7NZT9"/>
<dbReference type="InterPro" id="IPR001494">
    <property type="entry name" value="Importin-beta_N"/>
</dbReference>
<dbReference type="InterPro" id="IPR016024">
    <property type="entry name" value="ARM-type_fold"/>
</dbReference>
<dbReference type="GO" id="GO:0005634">
    <property type="term" value="C:nucleus"/>
    <property type="evidence" value="ECO:0007669"/>
    <property type="project" value="TreeGrafter"/>
</dbReference>
<protein>
    <recommendedName>
        <fullName evidence="2">Importin N-terminal domain-containing protein</fullName>
    </recommendedName>
</protein>
<dbReference type="STRING" id="400727.A0A2T7NZT9"/>
<gene>
    <name evidence="3" type="ORF">C0Q70_14357</name>
</gene>
<evidence type="ECO:0000313" key="4">
    <source>
        <dbReference type="Proteomes" id="UP000245119"/>
    </source>
</evidence>
<dbReference type="Pfam" id="PF08389">
    <property type="entry name" value="Xpo1"/>
    <property type="match status" value="1"/>
</dbReference>
<dbReference type="InterPro" id="IPR013598">
    <property type="entry name" value="Exportin-1/Importin-b-like"/>
</dbReference>
<proteinExistence type="inferred from homology"/>
<organism evidence="3 4">
    <name type="scientific">Pomacea canaliculata</name>
    <name type="common">Golden apple snail</name>
    <dbReference type="NCBI Taxonomy" id="400727"/>
    <lineage>
        <taxon>Eukaryota</taxon>
        <taxon>Metazoa</taxon>
        <taxon>Spiralia</taxon>
        <taxon>Lophotrochozoa</taxon>
        <taxon>Mollusca</taxon>
        <taxon>Gastropoda</taxon>
        <taxon>Caenogastropoda</taxon>
        <taxon>Architaenioglossa</taxon>
        <taxon>Ampullarioidea</taxon>
        <taxon>Ampullariidae</taxon>
        <taxon>Pomacea</taxon>
    </lineage>
</organism>